<dbReference type="Proteomes" id="UP000053776">
    <property type="component" value="Unassembled WGS sequence"/>
</dbReference>
<dbReference type="AlphaFoldDB" id="A0A0J9T7H4"/>
<sequence>MASTTLEKATEDLELDKIYKEYFKTSGKSKYESECDAINKGKPDDAKAKELCKKLLYFLETIASLPKQSENADRCSYLRYWLYDEIGKIQTKHSTKISQIPFVKDLFVIGNKVNDKIKTNTCVLPNPENNIDLDEWKKRKLSYIYFENYDKIKQLSSSNDKAKCKKYSEYVKSFNTLFEKYKKDHCDGQSKSTITCKTRKGCRFNICRTCKGHSSCRVTKWKSNNVTTYRNGTPNRTLITRD</sequence>
<gene>
    <name evidence="1" type="ORF">PVMG_04818</name>
</gene>
<evidence type="ECO:0000313" key="2">
    <source>
        <dbReference type="Proteomes" id="UP000053776"/>
    </source>
</evidence>
<reference evidence="1 2" key="1">
    <citation type="submission" date="2011-08" db="EMBL/GenBank/DDBJ databases">
        <title>The Genome Sequence of Plasmodium vivax Mauritania I.</title>
        <authorList>
            <consortium name="The Broad Institute Genome Sequencing Platform"/>
            <consortium name="The Broad Institute Genome Sequencing Center for Infectious Disease"/>
            <person name="Neafsey D."/>
            <person name="Carlton J."/>
            <person name="Barnwell J."/>
            <person name="Collins W."/>
            <person name="Escalante A."/>
            <person name="Mullikin J."/>
            <person name="Saul A."/>
            <person name="Guigo R."/>
            <person name="Camara F."/>
            <person name="Young S.K."/>
            <person name="Zeng Q."/>
            <person name="Gargeya S."/>
            <person name="Fitzgerald M."/>
            <person name="Haas B."/>
            <person name="Abouelleil A."/>
            <person name="Alvarado L."/>
            <person name="Arachchi H.M."/>
            <person name="Berlin A."/>
            <person name="Brown A."/>
            <person name="Chapman S.B."/>
            <person name="Chen Z."/>
            <person name="Dunbar C."/>
            <person name="Freedman E."/>
            <person name="Gearin G."/>
            <person name="Gellesch M."/>
            <person name="Goldberg J."/>
            <person name="Griggs A."/>
            <person name="Gujja S."/>
            <person name="Heiman D."/>
            <person name="Howarth C."/>
            <person name="Larson L."/>
            <person name="Lui A."/>
            <person name="MacDonald P.J.P."/>
            <person name="Montmayeur A."/>
            <person name="Murphy C."/>
            <person name="Neiman D."/>
            <person name="Pearson M."/>
            <person name="Priest M."/>
            <person name="Roberts A."/>
            <person name="Saif S."/>
            <person name="Shea T."/>
            <person name="Shenoy N."/>
            <person name="Sisk P."/>
            <person name="Stolte C."/>
            <person name="Sykes S."/>
            <person name="Wortman J."/>
            <person name="Nusbaum C."/>
            <person name="Birren B."/>
        </authorList>
    </citation>
    <scope>NUCLEOTIDE SEQUENCE [LARGE SCALE GENOMIC DNA]</scope>
    <source>
        <strain evidence="1 2">Mauritania I</strain>
    </source>
</reference>
<accession>A0A0J9T7H4</accession>
<dbReference type="InterPro" id="IPR008780">
    <property type="entry name" value="Plasmodium_Vir"/>
</dbReference>
<dbReference type="Pfam" id="PF05795">
    <property type="entry name" value="Plasmodium_Vir"/>
    <property type="match status" value="1"/>
</dbReference>
<evidence type="ECO:0000313" key="1">
    <source>
        <dbReference type="EMBL" id="KMZ91044.1"/>
    </source>
</evidence>
<protein>
    <recommendedName>
        <fullName evidence="3">Variable surface protein Vir12</fullName>
    </recommendedName>
</protein>
<dbReference type="EMBL" id="KQ235090">
    <property type="protein sequence ID" value="KMZ91044.1"/>
    <property type="molecule type" value="Genomic_DNA"/>
</dbReference>
<organism evidence="1 2">
    <name type="scientific">Plasmodium vivax Mauritania I</name>
    <dbReference type="NCBI Taxonomy" id="1035515"/>
    <lineage>
        <taxon>Eukaryota</taxon>
        <taxon>Sar</taxon>
        <taxon>Alveolata</taxon>
        <taxon>Apicomplexa</taxon>
        <taxon>Aconoidasida</taxon>
        <taxon>Haemosporida</taxon>
        <taxon>Plasmodiidae</taxon>
        <taxon>Plasmodium</taxon>
        <taxon>Plasmodium (Plasmodium)</taxon>
    </lineage>
</organism>
<dbReference type="OrthoDB" id="388879at2759"/>
<proteinExistence type="predicted"/>
<name>A0A0J9T7H4_PLAVI</name>
<evidence type="ECO:0008006" key="3">
    <source>
        <dbReference type="Google" id="ProtNLM"/>
    </source>
</evidence>